<accession>A0A0K1XBZ5</accession>
<dbReference type="SUPFAM" id="SSF82784">
    <property type="entry name" value="OsmC-like"/>
    <property type="match status" value="1"/>
</dbReference>
<dbReference type="RefSeq" id="WP_053099821.1">
    <property type="nucleotide sequence ID" value="NZ_CP012365.1"/>
</dbReference>
<dbReference type="PANTHER" id="PTHR35368">
    <property type="entry name" value="HYDROPEROXIDE REDUCTASE"/>
    <property type="match status" value="1"/>
</dbReference>
<dbReference type="InterPro" id="IPR052924">
    <property type="entry name" value="OsmC/Ohr_hydroprdx_reductase"/>
</dbReference>
<dbReference type="Pfam" id="PF02566">
    <property type="entry name" value="OsmC"/>
    <property type="match status" value="1"/>
</dbReference>
<dbReference type="EMBL" id="JACANB010000004">
    <property type="protein sequence ID" value="MDM1696555.1"/>
    <property type="molecule type" value="Genomic_DNA"/>
</dbReference>
<reference evidence="2" key="2">
    <citation type="submission" date="2020-06" db="EMBL/GenBank/DDBJ databases">
        <authorList>
            <person name="Dong N."/>
        </authorList>
    </citation>
    <scope>NUCLEOTIDE SEQUENCE</scope>
    <source>
        <strain evidence="2">DF46-2-2</strain>
    </source>
</reference>
<proteinExistence type="predicted"/>
<gene>
    <name evidence="1" type="ORF">AKN88_02395</name>
    <name evidence="2" type="ORF">HX099_07755</name>
</gene>
<evidence type="ECO:0000313" key="2">
    <source>
        <dbReference type="EMBL" id="MDM1696555.1"/>
    </source>
</evidence>
<reference evidence="1 3" key="1">
    <citation type="journal article" date="2015" name="Genome Announc.">
        <title>Genome Sequences of Oblitimonas alkaliphila gen. nov. sp. nov. (Proposed), a Novel Bacterium of the Pseudomonadaceae Family.</title>
        <authorList>
            <person name="Lauer A.C."/>
            <person name="Nicholson A.C."/>
            <person name="Humrighouse B.W."/>
            <person name="Emery B."/>
            <person name="Drobish A."/>
            <person name="Juieng P."/>
            <person name="Loparev V."/>
            <person name="McQuiston J.R."/>
        </authorList>
    </citation>
    <scope>NUCLEOTIDE SEQUENCE [LARGE SCALE GENOMIC DNA]</scope>
    <source>
        <strain evidence="1 3">E5571</strain>
    </source>
</reference>
<dbReference type="InterPro" id="IPR036102">
    <property type="entry name" value="OsmC/Ohrsf"/>
</dbReference>
<evidence type="ECO:0000313" key="1">
    <source>
        <dbReference type="EMBL" id="AKX58910.1"/>
    </source>
</evidence>
<dbReference type="EMBL" id="CP012365">
    <property type="protein sequence ID" value="AKX58910.1"/>
    <property type="molecule type" value="Genomic_DNA"/>
</dbReference>
<dbReference type="Proteomes" id="UP000063953">
    <property type="component" value="Chromosome"/>
</dbReference>
<dbReference type="AlphaFoldDB" id="A0A0K1XBZ5"/>
<dbReference type="Proteomes" id="UP001173465">
    <property type="component" value="Unassembled WGS sequence"/>
</dbReference>
<sequence>MAVKTITATASMTAGMTVEVQAGGHTIYMDQPKNAGGADKGPTPPDFLIGALAGCLGTIGRIVAHQQKIALRGMQFEIEADFDTDRLMGKATENRAGFSEVRLKVDIDADLSQEQKQTFLEEIERRCPIADNLINGTMIKAVVA</sequence>
<dbReference type="InterPro" id="IPR015946">
    <property type="entry name" value="KH_dom-like_a/b"/>
</dbReference>
<protein>
    <submittedName>
        <fullName evidence="2">OsmC family protein</fullName>
    </submittedName>
    <submittedName>
        <fullName evidence="1">Osmotically inducible protein C</fullName>
    </submittedName>
</protein>
<name>A0A0K1XBZ5_9GAMM</name>
<dbReference type="InterPro" id="IPR003718">
    <property type="entry name" value="OsmC/Ohr_fam"/>
</dbReference>
<dbReference type="PANTHER" id="PTHR35368:SF1">
    <property type="entry name" value="HYDROPEROXIDE REDUCTASE"/>
    <property type="match status" value="1"/>
</dbReference>
<reference evidence="2" key="3">
    <citation type="journal article" date="2022" name="Sci. Total Environ.">
        <title>Prevalence, transmission, and molecular epidemiology of tet(X)-positive bacteria among humans, animals, and environmental niches in China: An epidemiological, and genomic-based study.</title>
        <authorList>
            <person name="Dong N."/>
            <person name="Zeng Y."/>
            <person name="Cai C."/>
            <person name="Sun C."/>
            <person name="Lu J."/>
            <person name="Liu C."/>
            <person name="Zhou H."/>
            <person name="Sun Q."/>
            <person name="Shu L."/>
            <person name="Wang H."/>
            <person name="Wang Y."/>
            <person name="Wang S."/>
            <person name="Wu C."/>
            <person name="Chan E.W."/>
            <person name="Chen G."/>
            <person name="Shen Z."/>
            <person name="Chen S."/>
            <person name="Zhang R."/>
        </authorList>
    </citation>
    <scope>NUCLEOTIDE SEQUENCE</scope>
    <source>
        <strain evidence="2">DF46-2-2</strain>
    </source>
</reference>
<evidence type="ECO:0000313" key="3">
    <source>
        <dbReference type="Proteomes" id="UP000063953"/>
    </source>
</evidence>
<dbReference type="Gene3D" id="3.30.300.20">
    <property type="match status" value="1"/>
</dbReference>
<organism evidence="1 3">
    <name type="scientific">Thiopseudomonas alkaliphila</name>
    <dbReference type="NCBI Taxonomy" id="1697053"/>
    <lineage>
        <taxon>Bacteria</taxon>
        <taxon>Pseudomonadati</taxon>
        <taxon>Pseudomonadota</taxon>
        <taxon>Gammaproteobacteria</taxon>
        <taxon>Pseudomonadales</taxon>
        <taxon>Pseudomonadaceae</taxon>
        <taxon>Thiopseudomonas</taxon>
    </lineage>
</organism>
<keyword evidence="3" id="KW-1185">Reference proteome</keyword>